<organism evidence="3 4">
    <name type="scientific">Pseudoxanthomonas mexicana</name>
    <dbReference type="NCBI Taxonomy" id="128785"/>
    <lineage>
        <taxon>Bacteria</taxon>
        <taxon>Pseudomonadati</taxon>
        <taxon>Pseudomonadota</taxon>
        <taxon>Gammaproteobacteria</taxon>
        <taxon>Lysobacterales</taxon>
        <taxon>Lysobacteraceae</taxon>
        <taxon>Pseudoxanthomonas</taxon>
    </lineage>
</organism>
<dbReference type="Pfam" id="PF13827">
    <property type="entry name" value="DUF4189"/>
    <property type="match status" value="1"/>
</dbReference>
<gene>
    <name evidence="3" type="ORF">IAE60_06810</name>
</gene>
<feature type="signal peptide" evidence="1">
    <location>
        <begin position="1"/>
        <end position="20"/>
    </location>
</feature>
<reference evidence="3 4" key="1">
    <citation type="submission" date="2020-08" db="EMBL/GenBank/DDBJ databases">
        <title>Streptomycin Non-resistant strain, P. mexicana.</title>
        <authorList>
            <person name="Ganesh-Kumar S."/>
            <person name="Zhe T."/>
            <person name="Yu Z."/>
            <person name="Min Y."/>
        </authorList>
    </citation>
    <scope>NUCLEOTIDE SEQUENCE [LARGE SCALE GENOMIC DNA]</scope>
    <source>
        <strain evidence="3 4">GTZY2</strain>
    </source>
</reference>
<protein>
    <submittedName>
        <fullName evidence="3">DUF4189 domain-containing protein</fullName>
    </submittedName>
</protein>
<keyword evidence="1" id="KW-0732">Signal</keyword>
<dbReference type="EMBL" id="CP060731">
    <property type="protein sequence ID" value="QNN79115.1"/>
    <property type="molecule type" value="Genomic_DNA"/>
</dbReference>
<evidence type="ECO:0000313" key="3">
    <source>
        <dbReference type="EMBL" id="QNN79115.1"/>
    </source>
</evidence>
<evidence type="ECO:0000256" key="1">
    <source>
        <dbReference type="SAM" id="SignalP"/>
    </source>
</evidence>
<evidence type="ECO:0000313" key="4">
    <source>
        <dbReference type="Proteomes" id="UP000515838"/>
    </source>
</evidence>
<feature type="domain" description="DUF4189" evidence="2">
    <location>
        <begin position="58"/>
        <end position="159"/>
    </location>
</feature>
<dbReference type="Proteomes" id="UP000515838">
    <property type="component" value="Chromosome"/>
</dbReference>
<feature type="chain" id="PRO_5028835067" evidence="1">
    <location>
        <begin position="21"/>
        <end position="166"/>
    </location>
</feature>
<sequence length="166" mass="17656">MKIPAFLGLVSIASPLTALAQMACPQGVTPGSQQCLPSKSGAVNVAPAPRQPRWKLTWGAFALDNEAAVIGTSTGEFSKRSAVRTAMDKCAASGGRECIITLTYKNQCAVIADHIDRDKQPRFGSHAGGPTIEDASRTALDSCYEKNGRSRCEIIYSNCTRPVLVN</sequence>
<proteinExistence type="predicted"/>
<evidence type="ECO:0000259" key="2">
    <source>
        <dbReference type="Pfam" id="PF13827"/>
    </source>
</evidence>
<dbReference type="InterPro" id="IPR025240">
    <property type="entry name" value="DUF4189"/>
</dbReference>
<accession>A0A7G9TG90</accession>
<name>A0A7G9TG90_PSEMX</name>
<dbReference type="AlphaFoldDB" id="A0A7G9TG90"/>